<evidence type="ECO:0000256" key="6">
    <source>
        <dbReference type="ARBA" id="ARBA00023136"/>
    </source>
</evidence>
<keyword evidence="5 7" id="KW-1133">Transmembrane helix</keyword>
<comment type="subcellular location">
    <subcellularLocation>
        <location evidence="1">Cell membrane</location>
        <topology evidence="1">Multi-pass membrane protein</topology>
    </subcellularLocation>
</comment>
<dbReference type="PANTHER" id="PTHR40074">
    <property type="entry name" value="O-ACETYLTRANSFERASE WECH"/>
    <property type="match status" value="1"/>
</dbReference>
<feature type="transmembrane region" description="Helical" evidence="7">
    <location>
        <begin position="53"/>
        <end position="70"/>
    </location>
</feature>
<evidence type="ECO:0000256" key="3">
    <source>
        <dbReference type="ARBA" id="ARBA00022475"/>
    </source>
</evidence>
<sequence length="362" mass="42671">MKKHRIYYLDMLRIIATLAVIIIHVSSQSLFYLKNVHTFIWQSLNFWDSMSRWSVPVFVMISGALFLDPSRLIKIKTLFTKNIWRIVCATIFWHIFYALYTFIFESHSLSVAIKLIIRGYSHLWFLHMIIGLYLLVPLLRKITENTRLTRYFLILAAIFSIIIPTFFGVYRSIVHYQIIPAIVKSIMRSLINLNNSFYFSFTLYFSTYFVAGYYLNHIEINKVWQLIIYLLAILGFVVTFVGTNYLSLRFNKRILPFYDYMSLNVALSSVGVFAFFKELSKKINWNKNSKAVTCMTALSTLTFGIYLIHFLFVRVGARDFHMFKLMPNTFFAVPIISVIIFIISAIIAYIIHQIPWFRNHIM</sequence>
<evidence type="ECO:0000256" key="2">
    <source>
        <dbReference type="ARBA" id="ARBA00007400"/>
    </source>
</evidence>
<proteinExistence type="inferred from homology"/>
<dbReference type="GO" id="GO:0016413">
    <property type="term" value="F:O-acetyltransferase activity"/>
    <property type="evidence" value="ECO:0007669"/>
    <property type="project" value="TreeGrafter"/>
</dbReference>
<accession>A0A0D6A2L0</accession>
<keyword evidence="4 7" id="KW-0812">Transmembrane</keyword>
<feature type="transmembrane region" description="Helical" evidence="7">
    <location>
        <begin position="260"/>
        <end position="279"/>
    </location>
</feature>
<feature type="transmembrane region" description="Helical" evidence="7">
    <location>
        <begin position="12"/>
        <end position="33"/>
    </location>
</feature>
<organism evidence="9 10">
    <name type="scientific">Lactobacillus acetotolerans</name>
    <dbReference type="NCBI Taxonomy" id="1600"/>
    <lineage>
        <taxon>Bacteria</taxon>
        <taxon>Bacillati</taxon>
        <taxon>Bacillota</taxon>
        <taxon>Bacilli</taxon>
        <taxon>Lactobacillales</taxon>
        <taxon>Lactobacillaceae</taxon>
        <taxon>Lactobacillus</taxon>
    </lineage>
</organism>
<evidence type="ECO:0000313" key="10">
    <source>
        <dbReference type="Proteomes" id="UP000035709"/>
    </source>
</evidence>
<keyword evidence="3" id="KW-1003">Cell membrane</keyword>
<keyword evidence="6 7" id="KW-0472">Membrane</keyword>
<feature type="transmembrane region" description="Helical" evidence="7">
    <location>
        <begin position="291"/>
        <end position="311"/>
    </location>
</feature>
<dbReference type="PATRIC" id="fig|1600.4.peg.602"/>
<dbReference type="AlphaFoldDB" id="A0A0D6A2L0"/>
<feature type="domain" description="Acyltransferase 3" evidence="8">
    <location>
        <begin position="6"/>
        <end position="348"/>
    </location>
</feature>
<evidence type="ECO:0000256" key="5">
    <source>
        <dbReference type="ARBA" id="ARBA00022989"/>
    </source>
</evidence>
<feature type="transmembrane region" description="Helical" evidence="7">
    <location>
        <begin position="197"/>
        <end position="215"/>
    </location>
</feature>
<dbReference type="Proteomes" id="UP000035709">
    <property type="component" value="Chromosome"/>
</dbReference>
<comment type="similarity">
    <text evidence="2">Belongs to the acyltransferase 3 family.</text>
</comment>
<evidence type="ECO:0000256" key="1">
    <source>
        <dbReference type="ARBA" id="ARBA00004651"/>
    </source>
</evidence>
<evidence type="ECO:0000256" key="7">
    <source>
        <dbReference type="SAM" id="Phobius"/>
    </source>
</evidence>
<evidence type="ECO:0000259" key="8">
    <source>
        <dbReference type="Pfam" id="PF01757"/>
    </source>
</evidence>
<feature type="transmembrane region" description="Helical" evidence="7">
    <location>
        <begin position="331"/>
        <end position="352"/>
    </location>
</feature>
<evidence type="ECO:0000256" key="4">
    <source>
        <dbReference type="ARBA" id="ARBA00022692"/>
    </source>
</evidence>
<dbReference type="GO" id="GO:0005886">
    <property type="term" value="C:plasma membrane"/>
    <property type="evidence" value="ECO:0007669"/>
    <property type="project" value="UniProtKB-SubCell"/>
</dbReference>
<feature type="transmembrane region" description="Helical" evidence="7">
    <location>
        <begin position="123"/>
        <end position="139"/>
    </location>
</feature>
<dbReference type="KEGG" id="lae:LBAT_0587"/>
<dbReference type="STRING" id="1600.LBAT_0587"/>
<dbReference type="Pfam" id="PF01757">
    <property type="entry name" value="Acyl_transf_3"/>
    <property type="match status" value="1"/>
</dbReference>
<dbReference type="PANTHER" id="PTHR40074:SF2">
    <property type="entry name" value="O-ACETYLTRANSFERASE WECH"/>
    <property type="match status" value="1"/>
</dbReference>
<feature type="transmembrane region" description="Helical" evidence="7">
    <location>
        <begin position="227"/>
        <end position="248"/>
    </location>
</feature>
<dbReference type="EMBL" id="AP014808">
    <property type="protein sequence ID" value="BAQ56976.1"/>
    <property type="molecule type" value="Genomic_DNA"/>
</dbReference>
<protein>
    <recommendedName>
        <fullName evidence="8">Acyltransferase 3 domain-containing protein</fullName>
    </recommendedName>
</protein>
<reference evidence="9 10" key="1">
    <citation type="submission" date="2015-03" db="EMBL/GenBank/DDBJ databases">
        <title>Complete genome sequence of Lactobacillus acetotolerans NBRC 13120.</title>
        <authorList>
            <person name="Toh H."/>
            <person name="Morita H."/>
            <person name="Fujita N."/>
        </authorList>
    </citation>
    <scope>NUCLEOTIDE SEQUENCE [LARGE SCALE GENOMIC DNA]</scope>
    <source>
        <strain evidence="9 10">NBRC 13120</strain>
    </source>
</reference>
<dbReference type="InterPro" id="IPR002656">
    <property type="entry name" value="Acyl_transf_3_dom"/>
</dbReference>
<gene>
    <name evidence="9" type="ORF">LBAT_0587</name>
</gene>
<feature type="transmembrane region" description="Helical" evidence="7">
    <location>
        <begin position="151"/>
        <end position="170"/>
    </location>
</feature>
<keyword evidence="10" id="KW-1185">Reference proteome</keyword>
<name>A0A0D6A2L0_9LACO</name>
<feature type="transmembrane region" description="Helical" evidence="7">
    <location>
        <begin position="82"/>
        <end position="103"/>
    </location>
</feature>
<dbReference type="GO" id="GO:0009246">
    <property type="term" value="P:enterobacterial common antigen biosynthetic process"/>
    <property type="evidence" value="ECO:0007669"/>
    <property type="project" value="TreeGrafter"/>
</dbReference>
<evidence type="ECO:0000313" key="9">
    <source>
        <dbReference type="EMBL" id="BAQ56976.1"/>
    </source>
</evidence>